<keyword evidence="4 6" id="KW-0808">Transferase</keyword>
<evidence type="ECO:0000313" key="6">
    <source>
        <dbReference type="EMBL" id="QGG40033.1"/>
    </source>
</evidence>
<sequence>MAARIRGIMKGLQEVQTVVVHHNSIETLRRCLASLLAQGLPADRIHVVDNSEMLGDVSEVASSAHSAIRVSSIANRGYAAAINYGVISIPSDSEASLLLVVTHEVTFSEGAVENMVRELHSDPSLKAVGPALRNASTGASWSEGGFLTRVLSLPRHQDGRTRGRGATLWLDGAAVLYRLEELQRHPMREDYFLYMEEVDYHLQINRRGGSVKVVQDAQAEQSSHGTPAYFLARNVQLFQASWGTLGLRSVAVLWECSKCFVRGLRAGAPLATLRQLAAGYGAGRKVLAERRTGL</sequence>
<keyword evidence="7" id="KW-1185">Reference proteome</keyword>
<gene>
    <name evidence="6" type="ORF">GEV26_00800</name>
</gene>
<dbReference type="KEGG" id="aef:GEV26_00800"/>
<accession>A0A5Q2MDV3</accession>
<evidence type="ECO:0000256" key="3">
    <source>
        <dbReference type="ARBA" id="ARBA00022676"/>
    </source>
</evidence>
<evidence type="ECO:0000259" key="5">
    <source>
        <dbReference type="Pfam" id="PF00535"/>
    </source>
</evidence>
<dbReference type="InterPro" id="IPR029044">
    <property type="entry name" value="Nucleotide-diphossugar_trans"/>
</dbReference>
<reference evidence="6 7" key="1">
    <citation type="submission" date="2019-11" db="EMBL/GenBank/DDBJ databases">
        <authorList>
            <person name="Li J."/>
        </authorList>
    </citation>
    <scope>NUCLEOTIDE SEQUENCE [LARGE SCALE GENOMIC DNA]</scope>
    <source>
        <strain evidence="6 7">MF47</strain>
    </source>
</reference>
<dbReference type="Proteomes" id="UP000392064">
    <property type="component" value="Chromosome"/>
</dbReference>
<protein>
    <submittedName>
        <fullName evidence="6">Glycosyltransferase</fullName>
    </submittedName>
</protein>
<organism evidence="6 7">
    <name type="scientific">Aeromicrobium yanjiei</name>
    <dbReference type="NCBI Taxonomy" id="2662028"/>
    <lineage>
        <taxon>Bacteria</taxon>
        <taxon>Bacillati</taxon>
        <taxon>Actinomycetota</taxon>
        <taxon>Actinomycetes</taxon>
        <taxon>Propionibacteriales</taxon>
        <taxon>Nocardioidaceae</taxon>
        <taxon>Aeromicrobium</taxon>
    </lineage>
</organism>
<dbReference type="EMBL" id="CP045737">
    <property type="protein sequence ID" value="QGG40033.1"/>
    <property type="molecule type" value="Genomic_DNA"/>
</dbReference>
<dbReference type="PANTHER" id="PTHR43179">
    <property type="entry name" value="RHAMNOSYLTRANSFERASE WBBL"/>
    <property type="match status" value="1"/>
</dbReference>
<dbReference type="RefSeq" id="WP_153651306.1">
    <property type="nucleotide sequence ID" value="NZ_CP045737.1"/>
</dbReference>
<dbReference type="AlphaFoldDB" id="A0A5Q2MDV3"/>
<evidence type="ECO:0000313" key="7">
    <source>
        <dbReference type="Proteomes" id="UP000392064"/>
    </source>
</evidence>
<name>A0A5Q2MDV3_9ACTN</name>
<dbReference type="InterPro" id="IPR001173">
    <property type="entry name" value="Glyco_trans_2-like"/>
</dbReference>
<feature type="domain" description="Glycosyltransferase 2-like" evidence="5">
    <location>
        <begin position="18"/>
        <end position="128"/>
    </location>
</feature>
<comment type="similarity">
    <text evidence="2">Belongs to the glycosyltransferase 2 family.</text>
</comment>
<dbReference type="PANTHER" id="PTHR43179:SF12">
    <property type="entry name" value="GALACTOFURANOSYLTRANSFERASE GLFT2"/>
    <property type="match status" value="1"/>
</dbReference>
<evidence type="ECO:0000256" key="4">
    <source>
        <dbReference type="ARBA" id="ARBA00022679"/>
    </source>
</evidence>
<proteinExistence type="inferred from homology"/>
<dbReference type="Gene3D" id="3.90.550.10">
    <property type="entry name" value="Spore Coat Polysaccharide Biosynthesis Protein SpsA, Chain A"/>
    <property type="match status" value="1"/>
</dbReference>
<dbReference type="GO" id="GO:0016757">
    <property type="term" value="F:glycosyltransferase activity"/>
    <property type="evidence" value="ECO:0007669"/>
    <property type="project" value="UniProtKB-KW"/>
</dbReference>
<comment type="pathway">
    <text evidence="1">Cell wall biogenesis; cell wall polysaccharide biosynthesis.</text>
</comment>
<evidence type="ECO:0000256" key="1">
    <source>
        <dbReference type="ARBA" id="ARBA00004776"/>
    </source>
</evidence>
<evidence type="ECO:0000256" key="2">
    <source>
        <dbReference type="ARBA" id="ARBA00006739"/>
    </source>
</evidence>
<keyword evidence="3" id="KW-0328">Glycosyltransferase</keyword>
<dbReference type="Pfam" id="PF00535">
    <property type="entry name" value="Glycos_transf_2"/>
    <property type="match status" value="1"/>
</dbReference>
<dbReference type="SUPFAM" id="SSF53448">
    <property type="entry name" value="Nucleotide-diphospho-sugar transferases"/>
    <property type="match status" value="1"/>
</dbReference>